<organism evidence="8 9">
    <name type="scientific">Plantactinospora sonchi</name>
    <dbReference type="NCBI Taxonomy" id="1544735"/>
    <lineage>
        <taxon>Bacteria</taxon>
        <taxon>Bacillati</taxon>
        <taxon>Actinomycetota</taxon>
        <taxon>Actinomycetes</taxon>
        <taxon>Micromonosporales</taxon>
        <taxon>Micromonosporaceae</taxon>
        <taxon>Plantactinospora</taxon>
    </lineage>
</organism>
<dbReference type="Gene3D" id="2.60.120.260">
    <property type="entry name" value="Galactose-binding domain-like"/>
    <property type="match status" value="1"/>
</dbReference>
<evidence type="ECO:0000256" key="2">
    <source>
        <dbReference type="ARBA" id="ARBA00022670"/>
    </source>
</evidence>
<comment type="caution">
    <text evidence="8">The sequence shown here is derived from an EMBL/GenBank/DDBJ whole genome shotgun (WGS) entry which is preliminary data.</text>
</comment>
<keyword evidence="6" id="KW-0732">Signal</keyword>
<dbReference type="EMBL" id="JAZGQK010000033">
    <property type="protein sequence ID" value="MEE6262916.1"/>
    <property type="molecule type" value="Genomic_DNA"/>
</dbReference>
<feature type="active site" description="Charge relay system" evidence="5">
    <location>
        <position position="197"/>
    </location>
</feature>
<dbReference type="InterPro" id="IPR036852">
    <property type="entry name" value="Peptidase_S8/S53_dom_sf"/>
</dbReference>
<feature type="active site" description="Charge relay system" evidence="5">
    <location>
        <position position="419"/>
    </location>
</feature>
<dbReference type="Proteomes" id="UP001332243">
    <property type="component" value="Unassembled WGS sequence"/>
</dbReference>
<dbReference type="PANTHER" id="PTHR43806:SF11">
    <property type="entry name" value="CEREVISIN-RELATED"/>
    <property type="match status" value="1"/>
</dbReference>
<dbReference type="Pfam" id="PF00082">
    <property type="entry name" value="Peptidase_S8"/>
    <property type="match status" value="1"/>
</dbReference>
<dbReference type="InterPro" id="IPR013784">
    <property type="entry name" value="Carb-bd-like_fold"/>
</dbReference>
<keyword evidence="9" id="KW-1185">Reference proteome</keyword>
<comment type="similarity">
    <text evidence="1 5">Belongs to the peptidase S8 family.</text>
</comment>
<proteinExistence type="inferred from homology"/>
<accession>A0ABU7S2D5</accession>
<dbReference type="InterPro" id="IPR015915">
    <property type="entry name" value="Kelch-typ_b-propeller"/>
</dbReference>
<evidence type="ECO:0000256" key="5">
    <source>
        <dbReference type="PROSITE-ProRule" id="PRU01240"/>
    </source>
</evidence>
<evidence type="ECO:0000313" key="8">
    <source>
        <dbReference type="EMBL" id="MEE6262916.1"/>
    </source>
</evidence>
<dbReference type="PROSITE" id="PS51318">
    <property type="entry name" value="TAT"/>
    <property type="match status" value="1"/>
</dbReference>
<dbReference type="Gene3D" id="2.120.10.80">
    <property type="entry name" value="Kelch-type beta propeller"/>
    <property type="match status" value="2"/>
</dbReference>
<dbReference type="PRINTS" id="PR00723">
    <property type="entry name" value="SUBTILISIN"/>
</dbReference>
<dbReference type="InterPro" id="IPR050131">
    <property type="entry name" value="Peptidase_S8_subtilisin-like"/>
</dbReference>
<keyword evidence="2 5" id="KW-0645">Protease</keyword>
<gene>
    <name evidence="8" type="ORF">V1633_31000</name>
</gene>
<dbReference type="SUPFAM" id="SSF49464">
    <property type="entry name" value="Carboxypeptidase regulatory domain-like"/>
    <property type="match status" value="3"/>
</dbReference>
<evidence type="ECO:0000256" key="6">
    <source>
        <dbReference type="SAM" id="SignalP"/>
    </source>
</evidence>
<dbReference type="InterPro" id="IPR006311">
    <property type="entry name" value="TAT_signal"/>
</dbReference>
<feature type="signal peptide" evidence="6">
    <location>
        <begin position="1"/>
        <end position="38"/>
    </location>
</feature>
<evidence type="ECO:0000256" key="3">
    <source>
        <dbReference type="ARBA" id="ARBA00022801"/>
    </source>
</evidence>
<sequence>MSVRRSRRGPGRGVLRPAVAVAAAVVLGLTAQPPAANAAPAGATVDGQVRAELSAKGHTSFLVYLRERAELDAAAGLPDRDARAVEVHRQLTSTAERTQKGLRGLLTRKGAKYTPYWIANAVRVEGDRALLDTIAARPEVARIEPVRSYRLEEPQPEKTTDRAATTGAEWGVKSVEAPRVWDEFGDRGEGIVVANIDGGVQYDHPALVGSYRGNNGDGTFSHDYNWYDPSGVCGQFGFAPCDTGGHGTHTMGSMVGDDGAGNQIGVAPGATWMAAKACEREWCSDASLLLAGQWMLAPTDRNGQNPRPDLRPDIVNNSWGGGQGALWYRETVDAWRAAGIFPVFSAGNSGPACNTANSPGDYPESYAVGGYNSANQVYQQSSRGSSAVDGGIKPNISAPGENVRSSWPGDGYATISGTSMAAPHVSATVALVWSAAPNLRRDVAATEKLLGETATDVDATECGGTAANNNVFGEGRLNAYQAVLKAPRGAVGRVTGRVTDSATGDPLPGVELAAGDTRTVSGTDGDYTLTLPLGEHTVTATAYGYTGQSVAVTLPERGATTANFALAPRAMVTVSGKVVDGSGHGWPLYATVEVAGRPGGPVRTDPITGRYSFTVPADSTYTVTTTASRSGYRKATSTVKVAGEDRTLTVKVPVDHGCTAAGYSGSWSAPLSGTETFDGTDAPAGWSVVNRTEHPGWTFNDPGRRGNQTGGTGNFAIVDSFVQGLDASQDTDLVSPVYDFTAVRAPYLRFNSDLYATAGDDAGDVDVTTDGGKTWTNVWHGDDWRRGPVQELVPLEAAAGKAKAQLRFRYGATFGWWWGVDNVELVDRVCTPTPASLVAGFVTDRNTGAGLNGVTVVSPDAPAERAVTLATPEDPNIDDGFYSFVSTLTGTHPVEASLLPYQPEPKDVVFTTDRLNRANFALKAGRISVSQSGVEVNQPYGSTRSTTLTVRNTGSAPATVETLERAGRSEVLAQHGAPLADRKVTGVKSMTGFGTGTGATSPAAPAGTSATDELAWSRIAGAPAQVFDNAAVTIGGKVYSVGGGAGTGTERSTWVYDPATNIWSGLAQMPRGRSKPSAAAVDGKLYVIGGWSADGVPVPTVDVFDPAQGTWSTLVGLSNPAPRAAAGTAVVDGRIVMVGGCADGDCTESDDVLIFDPGSRTFRTGADYPTGVAYLACGGIGGAVYCAGGVADRTYRSTYGYDPATDVWTPLPDLPLDLWGAQTAVAGDLLILAGGMTANSTVVTNRTVGYDPVARAWRDLPNVGVAVYRGAMTCGVFKIGGGSDLVTAEAERLTGLGDCDTGGLSWLATTPTGFTLAPGASKTVTVTLTATAEAGIGQPGTYRAEFGFTSDTPYATPAVAVKVGVSPPADWGKIQGTVTGQSCSGQRLSLPAGVRLNLAGGGGATGYSTQADGQGHYAYWLPAGTYQVVVSRDGWLPTVKRQTVSAGFTLTYDVMLTPSSPCPTRPGGI</sequence>
<dbReference type="InterPro" id="IPR033857">
    <property type="entry name" value="Bacillopeptidase_F"/>
</dbReference>
<feature type="domain" description="Peptidase S8/S53" evidence="7">
    <location>
        <begin position="188"/>
        <end position="475"/>
    </location>
</feature>
<feature type="chain" id="PRO_5046434288" evidence="6">
    <location>
        <begin position="39"/>
        <end position="1469"/>
    </location>
</feature>
<evidence type="ECO:0000256" key="1">
    <source>
        <dbReference type="ARBA" id="ARBA00011073"/>
    </source>
</evidence>
<dbReference type="SUPFAM" id="SSF49452">
    <property type="entry name" value="Starch-binding domain-like"/>
    <property type="match status" value="1"/>
</dbReference>
<dbReference type="Pfam" id="PF13620">
    <property type="entry name" value="CarboxypepD_reg"/>
    <property type="match status" value="1"/>
</dbReference>
<evidence type="ECO:0000259" key="7">
    <source>
        <dbReference type="Pfam" id="PF00082"/>
    </source>
</evidence>
<dbReference type="SUPFAM" id="SSF52743">
    <property type="entry name" value="Subtilisin-like"/>
    <property type="match status" value="1"/>
</dbReference>
<evidence type="ECO:0000256" key="4">
    <source>
        <dbReference type="ARBA" id="ARBA00022825"/>
    </source>
</evidence>
<dbReference type="PROSITE" id="PS00138">
    <property type="entry name" value="SUBTILASE_SER"/>
    <property type="match status" value="1"/>
</dbReference>
<reference evidence="8 9" key="1">
    <citation type="submission" date="2024-01" db="EMBL/GenBank/DDBJ databases">
        <title>Genome insights into Plantactinospora sonchi sp. nov.</title>
        <authorList>
            <person name="Wang L."/>
        </authorList>
    </citation>
    <scope>NUCLEOTIDE SEQUENCE [LARGE SCALE GENOMIC DNA]</scope>
    <source>
        <strain evidence="8 9">NEAU-QY2</strain>
    </source>
</reference>
<dbReference type="Pfam" id="PF24681">
    <property type="entry name" value="Kelch_KLHDC2_KLHL20_DRC7"/>
    <property type="match status" value="1"/>
</dbReference>
<dbReference type="SUPFAM" id="SSF49899">
    <property type="entry name" value="Concanavalin A-like lectins/glucanases"/>
    <property type="match status" value="1"/>
</dbReference>
<feature type="active site" description="Charge relay system" evidence="5">
    <location>
        <position position="246"/>
    </location>
</feature>
<dbReference type="InterPro" id="IPR006652">
    <property type="entry name" value="Kelch_1"/>
</dbReference>
<name>A0ABU7S2D5_9ACTN</name>
<protein>
    <submittedName>
        <fullName evidence="8">S8 family serine peptidase</fullName>
    </submittedName>
</protein>
<dbReference type="InterPro" id="IPR015500">
    <property type="entry name" value="Peptidase_S8_subtilisin-rel"/>
</dbReference>
<evidence type="ECO:0000313" key="9">
    <source>
        <dbReference type="Proteomes" id="UP001332243"/>
    </source>
</evidence>
<keyword evidence="4 5" id="KW-0720">Serine protease</keyword>
<dbReference type="RefSeq" id="WP_331217856.1">
    <property type="nucleotide sequence ID" value="NZ_JAZGQK010000033.1"/>
</dbReference>
<dbReference type="SMART" id="SM00612">
    <property type="entry name" value="Kelch"/>
    <property type="match status" value="5"/>
</dbReference>
<dbReference type="InterPro" id="IPR023828">
    <property type="entry name" value="Peptidase_S8_Ser-AS"/>
</dbReference>
<dbReference type="SUPFAM" id="SSF117281">
    <property type="entry name" value="Kelch motif"/>
    <property type="match status" value="1"/>
</dbReference>
<dbReference type="InterPro" id="IPR013320">
    <property type="entry name" value="ConA-like_dom_sf"/>
</dbReference>
<dbReference type="Gene3D" id="2.60.40.1120">
    <property type="entry name" value="Carboxypeptidase-like, regulatory domain"/>
    <property type="match status" value="4"/>
</dbReference>
<keyword evidence="3 5" id="KW-0378">Hydrolase</keyword>
<dbReference type="CDD" id="cd07481">
    <property type="entry name" value="Peptidases_S8_BacillopeptidaseF-like"/>
    <property type="match status" value="1"/>
</dbReference>
<dbReference type="InterPro" id="IPR000209">
    <property type="entry name" value="Peptidase_S8/S53_dom"/>
</dbReference>
<dbReference type="PROSITE" id="PS51892">
    <property type="entry name" value="SUBTILASE"/>
    <property type="match status" value="1"/>
</dbReference>
<dbReference type="InterPro" id="IPR008969">
    <property type="entry name" value="CarboxyPept-like_regulatory"/>
</dbReference>
<dbReference type="PANTHER" id="PTHR43806">
    <property type="entry name" value="PEPTIDASE S8"/>
    <property type="match status" value="1"/>
</dbReference>
<dbReference type="Gene3D" id="3.40.50.200">
    <property type="entry name" value="Peptidase S8/S53 domain"/>
    <property type="match status" value="1"/>
</dbReference>